<keyword evidence="6" id="KW-1185">Reference proteome</keyword>
<dbReference type="eggNOG" id="COG2105">
    <property type="taxonomic scope" value="Bacteria"/>
</dbReference>
<dbReference type="InterPro" id="IPR009288">
    <property type="entry name" value="AIG2-like_dom"/>
</dbReference>
<dbReference type="SUPFAM" id="SSF110857">
    <property type="entry name" value="Gamma-glutamyl cyclotransferase-like"/>
    <property type="match status" value="1"/>
</dbReference>
<dbReference type="RefSeq" id="WP_013605984.1">
    <property type="nucleotide sequence ID" value="NC_015152.1"/>
</dbReference>
<dbReference type="EMBL" id="CP002541">
    <property type="protein sequence ID" value="ADY12131.1"/>
    <property type="molecule type" value="Genomic_DNA"/>
</dbReference>
<dbReference type="InterPro" id="IPR036568">
    <property type="entry name" value="GGCT-like_sf"/>
</dbReference>
<dbReference type="HOGENOM" id="CLU_048475_5_0_12"/>
<evidence type="ECO:0000256" key="3">
    <source>
        <dbReference type="PIRSR" id="PIRSR617939-2"/>
    </source>
</evidence>
<feature type="domain" description="Gamma-glutamylcyclotransferase AIG2-like" evidence="4">
    <location>
        <begin position="6"/>
        <end position="106"/>
    </location>
</feature>
<dbReference type="AlphaFoldDB" id="F0RU45"/>
<protein>
    <submittedName>
        <fullName evidence="5">AIG2 family protein</fullName>
    </submittedName>
</protein>
<feature type="active site" description="Proton acceptor" evidence="2">
    <location>
        <position position="77"/>
    </location>
</feature>
<accession>F0RU45</accession>
<dbReference type="InterPro" id="IPR013024">
    <property type="entry name" value="GGCT-like"/>
</dbReference>
<dbReference type="PANTHER" id="PTHR12935">
    <property type="entry name" value="GAMMA-GLUTAMYLCYCLOTRANSFERASE"/>
    <property type="match status" value="1"/>
</dbReference>
<name>F0RU45_SPHGB</name>
<dbReference type="PANTHER" id="PTHR12935:SF0">
    <property type="entry name" value="GAMMA-GLUTAMYLCYCLOTRANSFERASE"/>
    <property type="match status" value="1"/>
</dbReference>
<dbReference type="KEGG" id="sbu:SpiBuddy_0293"/>
<proteinExistence type="predicted"/>
<dbReference type="Pfam" id="PF06094">
    <property type="entry name" value="GGACT"/>
    <property type="match status" value="1"/>
</dbReference>
<dbReference type="Proteomes" id="UP000008466">
    <property type="component" value="Chromosome"/>
</dbReference>
<evidence type="ECO:0000256" key="2">
    <source>
        <dbReference type="PIRSR" id="PIRSR617939-1"/>
    </source>
</evidence>
<dbReference type="GO" id="GO:0003839">
    <property type="term" value="F:gamma-glutamylcyclotransferase activity"/>
    <property type="evidence" value="ECO:0007669"/>
    <property type="project" value="InterPro"/>
</dbReference>
<feature type="binding site" evidence="3">
    <location>
        <begin position="5"/>
        <end position="10"/>
    </location>
    <ligand>
        <name>substrate</name>
    </ligand>
</feature>
<dbReference type="Gene3D" id="3.10.490.10">
    <property type="entry name" value="Gamma-glutamyl cyclotransferase-like"/>
    <property type="match status" value="1"/>
</dbReference>
<evidence type="ECO:0000313" key="5">
    <source>
        <dbReference type="EMBL" id="ADY12131.1"/>
    </source>
</evidence>
<organism evidence="5 6">
    <name type="scientific">Sphaerochaeta globosa (strain ATCC BAA-1886 / DSM 22777 / Buddy)</name>
    <name type="common">Spirochaeta sp. (strain Buddy)</name>
    <dbReference type="NCBI Taxonomy" id="158189"/>
    <lineage>
        <taxon>Bacteria</taxon>
        <taxon>Pseudomonadati</taxon>
        <taxon>Spirochaetota</taxon>
        <taxon>Spirochaetia</taxon>
        <taxon>Spirochaetales</taxon>
        <taxon>Sphaerochaetaceae</taxon>
        <taxon>Sphaerochaeta</taxon>
    </lineage>
</organism>
<evidence type="ECO:0000259" key="4">
    <source>
        <dbReference type="Pfam" id="PF06094"/>
    </source>
</evidence>
<keyword evidence="1" id="KW-0456">Lyase</keyword>
<dbReference type="STRING" id="158189.SpiBuddy_0293"/>
<dbReference type="OrthoDB" id="141582at2"/>
<evidence type="ECO:0000256" key="1">
    <source>
        <dbReference type="ARBA" id="ARBA00023239"/>
    </source>
</evidence>
<reference evidence="6" key="1">
    <citation type="submission" date="2011-02" db="EMBL/GenBank/DDBJ databases">
        <title>Complete sequence of Spirochaeta sp. Buddy.</title>
        <authorList>
            <person name="Lucas S."/>
            <person name="Copeland A."/>
            <person name="Lapidus A."/>
            <person name="Cheng J.-F."/>
            <person name="Goodwin L."/>
            <person name="Pitluck S."/>
            <person name="Zeytun A."/>
            <person name="Detter J.C."/>
            <person name="Han C."/>
            <person name="Tapia R."/>
            <person name="Land M."/>
            <person name="Hauser L."/>
            <person name="Kyrpides N."/>
            <person name="Ivanova N."/>
            <person name="Mikhailova N."/>
            <person name="Pagani I."/>
            <person name="Ritalahti K.M."/>
            <person name="Loeffler F.E."/>
            <person name="Woyke T."/>
        </authorList>
    </citation>
    <scope>NUCLEOTIDE SEQUENCE [LARGE SCALE GENOMIC DNA]</scope>
    <source>
        <strain evidence="6">ATCC BAA-1886 / DSM 22777 / Buddy</strain>
    </source>
</reference>
<evidence type="ECO:0000313" key="6">
    <source>
        <dbReference type="Proteomes" id="UP000008466"/>
    </source>
</evidence>
<sequence>MKKIYLAYGSNLNLEQMGYRCPDAAVIGTTILHDYQLLFRGGRHTGVATIEMKRGAKVPVLLWQITEKCEKALDRYEGHPHLYRKKRLMVNLDGDELVAMAYVMNEGPPLAMPDAYYYATILDGYHDCGFDEQILKEAVMYTKDLQDVQKRKSERPFCIDVLAKLP</sequence>
<gene>
    <name evidence="5" type="ordered locus">SpiBuddy_0293</name>
</gene>
<dbReference type="InterPro" id="IPR017939">
    <property type="entry name" value="G-Glutamylcylcotransferase"/>
</dbReference>
<dbReference type="CDD" id="cd06661">
    <property type="entry name" value="GGCT_like"/>
    <property type="match status" value="1"/>
</dbReference>